<dbReference type="GO" id="GO:0048731">
    <property type="term" value="P:system development"/>
    <property type="evidence" value="ECO:0007669"/>
    <property type="project" value="UniProtKB-ARBA"/>
</dbReference>
<dbReference type="Pfam" id="PF00093">
    <property type="entry name" value="VWC"/>
    <property type="match status" value="4"/>
</dbReference>
<dbReference type="PANTHER" id="PTHR46526">
    <property type="entry name" value="CHORDIN"/>
    <property type="match status" value="1"/>
</dbReference>
<evidence type="ECO:0000313" key="14">
    <source>
        <dbReference type="Proteomes" id="UP000838412"/>
    </source>
</evidence>
<dbReference type="Gene3D" id="6.20.200.20">
    <property type="match status" value="2"/>
</dbReference>
<evidence type="ECO:0000256" key="10">
    <source>
        <dbReference type="SAM" id="SignalP"/>
    </source>
</evidence>
<dbReference type="GO" id="GO:0009953">
    <property type="term" value="P:dorsal/ventral pattern formation"/>
    <property type="evidence" value="ECO:0007669"/>
    <property type="project" value="TreeGrafter"/>
</dbReference>
<evidence type="ECO:0000256" key="2">
    <source>
        <dbReference type="ARBA" id="ARBA00007156"/>
    </source>
</evidence>
<keyword evidence="6" id="KW-0677">Repeat</keyword>
<gene>
    <name evidence="13" type="primary">CHRD</name>
    <name evidence="13" type="ORF">BLAG_LOCUS4365</name>
</gene>
<feature type="domain" description="CHRD" evidence="12">
    <location>
        <begin position="419"/>
        <end position="542"/>
    </location>
</feature>
<evidence type="ECO:0000256" key="3">
    <source>
        <dbReference type="ARBA" id="ARBA00016968"/>
    </source>
</evidence>
<name>A0A8J9YSN6_BRALA</name>
<dbReference type="GO" id="GO:0005615">
    <property type="term" value="C:extracellular space"/>
    <property type="evidence" value="ECO:0007669"/>
    <property type="project" value="TreeGrafter"/>
</dbReference>
<keyword evidence="5" id="KW-0964">Secreted</keyword>
<feature type="domain" description="VWFC" evidence="11">
    <location>
        <begin position="40"/>
        <end position="115"/>
    </location>
</feature>
<comment type="subcellular location">
    <subcellularLocation>
        <location evidence="1">Secreted</location>
    </subcellularLocation>
</comment>
<feature type="domain" description="CHRD" evidence="12">
    <location>
        <begin position="172"/>
        <end position="290"/>
    </location>
</feature>
<keyword evidence="14" id="KW-1185">Reference proteome</keyword>
<comment type="similarity">
    <text evidence="2 8">Belongs to the chordin family.</text>
</comment>
<dbReference type="SMART" id="SM00214">
    <property type="entry name" value="VWC"/>
    <property type="match status" value="4"/>
</dbReference>
<dbReference type="InterPro" id="IPR052278">
    <property type="entry name" value="Chordin-like_regulators"/>
</dbReference>
<organism evidence="13 14">
    <name type="scientific">Branchiostoma lanceolatum</name>
    <name type="common">Common lancelet</name>
    <name type="synonym">Amphioxus lanceolatum</name>
    <dbReference type="NCBI Taxonomy" id="7740"/>
    <lineage>
        <taxon>Eukaryota</taxon>
        <taxon>Metazoa</taxon>
        <taxon>Chordata</taxon>
        <taxon>Cephalochordata</taxon>
        <taxon>Leptocardii</taxon>
        <taxon>Amphioxiformes</taxon>
        <taxon>Branchiostomatidae</taxon>
        <taxon>Branchiostoma</taxon>
    </lineage>
</organism>
<accession>A0A8J9YSN6</accession>
<dbReference type="SUPFAM" id="SSF57603">
    <property type="entry name" value="FnI-like domain"/>
    <property type="match status" value="4"/>
</dbReference>
<dbReference type="Pfam" id="PF07452">
    <property type="entry name" value="CHRD"/>
    <property type="match status" value="3"/>
</dbReference>
<feature type="region of interest" description="Disordered" evidence="9">
    <location>
        <begin position="129"/>
        <end position="173"/>
    </location>
</feature>
<keyword evidence="4 8" id="KW-0217">Developmental protein</keyword>
<sequence length="984" mass="109598">MLFFARCVVCLLLSAAAARASSSLIPISSDDGQGTKDIVPGCSFGGKYYGMREEWHPDLGEPFGIMFCIRCRCVQTSRKGKVDGRVSCKNIKKECPKLTCPNPVLSPKQCCSTCPEGAETPQLNVSTTADVGLPHAPSRNPLKPAEILKPAPLPKQSNDEERMEKTAEEDSEEDVYSVLLTGSQMYPPVPTAAAARGRLTLWRKNLHYSIQFSGMTRARVVRFTDRLGTVLFEHEVRGTSQPLPSQVCGVWRNLHPVYVRYLQRSMVYVTLVTPSWPAGEIRGKVQSDRVGGLETFGSLLTPKADDAHAWLGAGGEAVMVAGPDGTSVDFMVMFKGLWDGKGNSLVPVHLQLTHPGWNITLRETHADITAQYNEFAEVWTNLTEEELGWMMRGELRLTVTAGNLEHPREISGPITLRQTCDTIHAVLSGSQAFPVTETGAAGSAIFHLHTNGSVHYQISTAGLRSRVISLTLEFDEFHTGARRVVRDLTSTYSPFYQTATGMEEEWDLLDMHSFLHSDLWVNVITEEFPSGQVRGRIEPLVYNGHRARQTGLPTVLAGVNVFPPQRTGAAGHAWLSIDGDCSLHYEILVAGLNRDVDTSVSAHLHGFAEIGEMTTDWQNEHKMVLKSFYGSKAMGQLKDIDEELLSHIDQGRAYIQVSTKRRPFGEIRGHVQIPNRCHSRHNLYEEEEQHSVAMTPDLEYERVKEDPNSCYFEGEYHGHGSTWVPAYDEKCSTCKCQKSTVICDPVACPQPDCYNPVIPEGECCPKCPDEIQNNQASRPQQRNSAVKGRKSGIIVQQETEGCYFDGDKKFHGYDEEWHPYVPPFGYIKCAICVCEKGTNQVTCNRVRCPVLRCKNPIRVNPTDCCKQCPETESNEAPRTDDVVKEDWRHEEEDSDQSFVWPTETTIARTGTKTATGGCRFGKDTHRNGESWNPKVPPFGVMKCIQCICKNGTADCRRPKCDKLNCNPIDVVKEDGECCPRCRGK</sequence>
<dbReference type="AlphaFoldDB" id="A0A8J9YSN6"/>
<feature type="domain" description="VWFC" evidence="11">
    <location>
        <begin position="708"/>
        <end position="768"/>
    </location>
</feature>
<dbReference type="PIRSF" id="PIRSF002496">
    <property type="entry name" value="Chordin"/>
    <property type="match status" value="1"/>
</dbReference>
<protein>
    <recommendedName>
        <fullName evidence="3">Chordin</fullName>
    </recommendedName>
</protein>
<evidence type="ECO:0000256" key="4">
    <source>
        <dbReference type="ARBA" id="ARBA00022473"/>
    </source>
</evidence>
<evidence type="ECO:0000256" key="1">
    <source>
        <dbReference type="ARBA" id="ARBA00004613"/>
    </source>
</evidence>
<evidence type="ECO:0000256" key="5">
    <source>
        <dbReference type="ARBA" id="ARBA00022525"/>
    </source>
</evidence>
<evidence type="ECO:0000256" key="9">
    <source>
        <dbReference type="SAM" id="MobiDB-lite"/>
    </source>
</evidence>
<feature type="signal peptide" evidence="10">
    <location>
        <begin position="1"/>
        <end position="20"/>
    </location>
</feature>
<dbReference type="InterPro" id="IPR010895">
    <property type="entry name" value="CHRD"/>
</dbReference>
<feature type="domain" description="CHRD" evidence="12">
    <location>
        <begin position="548"/>
        <end position="676"/>
    </location>
</feature>
<dbReference type="PROSITE" id="PS50933">
    <property type="entry name" value="CHRD"/>
    <property type="match status" value="4"/>
</dbReference>
<dbReference type="EMBL" id="OV696696">
    <property type="protein sequence ID" value="CAH1240388.1"/>
    <property type="molecule type" value="Genomic_DNA"/>
</dbReference>
<evidence type="ECO:0000256" key="7">
    <source>
        <dbReference type="ARBA" id="ARBA00023180"/>
    </source>
</evidence>
<proteinExistence type="inferred from homology"/>
<dbReference type="Proteomes" id="UP000838412">
    <property type="component" value="Chromosome 11"/>
</dbReference>
<keyword evidence="7" id="KW-0325">Glycoprotein</keyword>
<evidence type="ECO:0000256" key="8">
    <source>
        <dbReference type="PIRNR" id="PIRNR002496"/>
    </source>
</evidence>
<keyword evidence="10" id="KW-0732">Signal</keyword>
<evidence type="ECO:0000259" key="11">
    <source>
        <dbReference type="PROSITE" id="PS50184"/>
    </source>
</evidence>
<evidence type="ECO:0000256" key="6">
    <source>
        <dbReference type="ARBA" id="ARBA00022737"/>
    </source>
</evidence>
<feature type="domain" description="CHRD" evidence="12">
    <location>
        <begin position="292"/>
        <end position="418"/>
    </location>
</feature>
<feature type="domain" description="VWFC" evidence="11">
    <location>
        <begin position="916"/>
        <end position="982"/>
    </location>
</feature>
<dbReference type="SMART" id="SM00754">
    <property type="entry name" value="CHRD"/>
    <property type="match status" value="4"/>
</dbReference>
<evidence type="ECO:0000313" key="13">
    <source>
        <dbReference type="EMBL" id="CAH1240388.1"/>
    </source>
</evidence>
<dbReference type="GO" id="GO:0030514">
    <property type="term" value="P:negative regulation of BMP signaling pathway"/>
    <property type="evidence" value="ECO:0007669"/>
    <property type="project" value="TreeGrafter"/>
</dbReference>
<dbReference type="PROSITE" id="PS01208">
    <property type="entry name" value="VWFC_1"/>
    <property type="match status" value="3"/>
</dbReference>
<dbReference type="GO" id="GO:0036122">
    <property type="term" value="F:BMP binding"/>
    <property type="evidence" value="ECO:0007669"/>
    <property type="project" value="TreeGrafter"/>
</dbReference>
<reference evidence="13" key="1">
    <citation type="submission" date="2022-01" db="EMBL/GenBank/DDBJ databases">
        <authorList>
            <person name="Braso-Vives M."/>
        </authorList>
    </citation>
    <scope>NUCLEOTIDE SEQUENCE</scope>
</reference>
<dbReference type="OrthoDB" id="9829321at2759"/>
<evidence type="ECO:0000259" key="12">
    <source>
        <dbReference type="PROSITE" id="PS50933"/>
    </source>
</evidence>
<dbReference type="PROSITE" id="PS50184">
    <property type="entry name" value="VWFC_2"/>
    <property type="match status" value="3"/>
</dbReference>
<dbReference type="InterPro" id="IPR016353">
    <property type="entry name" value="Chordin"/>
</dbReference>
<feature type="chain" id="PRO_5035439679" description="Chordin" evidence="10">
    <location>
        <begin position="21"/>
        <end position="984"/>
    </location>
</feature>
<dbReference type="InterPro" id="IPR001007">
    <property type="entry name" value="VWF_dom"/>
</dbReference>
<feature type="compositionally biased region" description="Basic and acidic residues" evidence="9">
    <location>
        <begin position="157"/>
        <end position="168"/>
    </location>
</feature>
<dbReference type="PANTHER" id="PTHR46526:SF1">
    <property type="entry name" value="CHORDIN"/>
    <property type="match status" value="1"/>
</dbReference>